<evidence type="ECO:0000259" key="11">
    <source>
        <dbReference type="PROSITE" id="PS50871"/>
    </source>
</evidence>
<dbReference type="PANTHER" id="PTHR24019">
    <property type="entry name" value="ADIPOLIN"/>
    <property type="match status" value="1"/>
</dbReference>
<evidence type="ECO:0000256" key="9">
    <source>
        <dbReference type="SAM" id="SignalP"/>
    </source>
</evidence>
<dbReference type="FunFam" id="2.10.50.10:FF:000086">
    <property type="entry name" value="Predicted protein"/>
    <property type="match status" value="1"/>
</dbReference>
<name>A9USB5_MONBE</name>
<feature type="domain" description="TNFR-Cys" evidence="10">
    <location>
        <begin position="401"/>
        <end position="443"/>
    </location>
</feature>
<dbReference type="InParanoid" id="A9USB5"/>
<proteinExistence type="inferred from homology"/>
<protein>
    <recommendedName>
        <fullName evidence="14">TNFR-Cys domain-containing protein</fullName>
    </recommendedName>
</protein>
<dbReference type="AlphaFoldDB" id="A9USB5"/>
<dbReference type="GO" id="GO:0005179">
    <property type="term" value="F:hormone activity"/>
    <property type="evidence" value="ECO:0000318"/>
    <property type="project" value="GO_Central"/>
</dbReference>
<feature type="domain" description="TNFR-Cys" evidence="10">
    <location>
        <begin position="283"/>
        <end position="322"/>
    </location>
</feature>
<feature type="disulfide bond" evidence="8">
    <location>
        <begin position="304"/>
        <end position="322"/>
    </location>
</feature>
<dbReference type="Gene3D" id="2.60.120.40">
    <property type="match status" value="1"/>
</dbReference>
<feature type="chain" id="PRO_5002744666" description="TNFR-Cys domain-containing protein" evidence="9">
    <location>
        <begin position="30"/>
        <end position="894"/>
    </location>
</feature>
<sequence length="894" mass="95820">MARRPPTCGPSSLWRLFAVLWLLASFAFAAEVVVHNGNLALVVESSKKVVIAEPSEREADLFTDEDARLLTQGEVRSLLATMEAAFAERLAQMQAQLNAKLNVTELAATVDAMLVDTANASALRTRLQGAETLAADNSQRAFAAEERLTALEQANNTLATVVESLASTKADATDVRTDDQIRAIMTAMVNNEPANNAVRNALDAKVDAVTQYADEDARDLLNDIVNNPEGDNNALRLVLDDLATRLGAAEASLGTDCGAACAAGTYEATACNVGAGTARVCSACGTGSFSYGGSVPSCTNCESCAADDYEVHGCTASSDRVCARCTTCVPGRTYETTACTTSTNRVCSSCATCASNEYIASECTVSSERVCNACTTACAANEWMAEPCKSDSNAVCQTCTVCEAGFYEARACSATADTLCLRCTDCGEDEVLTACSASTDTVCLAPNWGLNVDLNASLVVENQIEVRFPISGFDLETSKLHSTFVRAGTIFDGTTMTVTDAGFYFLAYNIRIDHMSEEWVHCNYIFDGVNNPTVNGMSLVRGTMNYEQWTFSNAGIVKRAAGSNMTMIARAVSDTNFTVHEDSGISAYRVEPTEGLYALLLEDVAVTSANTWYKVNGWTAEKPESLTNYLFGGTLEDSAYVVKESGIFLLGATVRLDQPGNAAANSLDYHRLVIAINDQPEIASPLHIVQGMPFPDDYVVNYVGGLAWLNAGDRVQPYGFNNVAFDFRYRPQSHFTVARLETSYAFSATMTNHQHVTTTDFFEVTAWTVTPATAAFCFNKGGAFDVSTGRFTARVAGYYYVAANIRLDDVDAATQLMVVIKSSADETFTDAGLTAVRSPYGGANPQYQSLSPVGVLHLRKGDYVSIHVRVTGFTDSYIVQSESGFSVALLDGPK</sequence>
<dbReference type="PANTHER" id="PTHR24019:SF5">
    <property type="entry name" value="ADIPOLIN"/>
    <property type="match status" value="1"/>
</dbReference>
<accession>A9USB5</accession>
<feature type="repeat" description="TNFR-Cys" evidence="8">
    <location>
        <begin position="401"/>
        <end position="443"/>
    </location>
</feature>
<feature type="signal peptide" evidence="9">
    <location>
        <begin position="1"/>
        <end position="29"/>
    </location>
</feature>
<keyword evidence="3" id="KW-0372">Hormone</keyword>
<dbReference type="Gene3D" id="2.10.50.10">
    <property type="entry name" value="Tumor Necrosis Factor Receptor, subunit A, domain 2"/>
    <property type="match status" value="2"/>
</dbReference>
<comment type="similarity">
    <text evidence="7">Belongs to the adipolin/erythroferrone family.</text>
</comment>
<dbReference type="KEGG" id="mbr:MONBRDRAFT_22872"/>
<dbReference type="Pfam" id="PF00386">
    <property type="entry name" value="C1q"/>
    <property type="match status" value="1"/>
</dbReference>
<dbReference type="InterPro" id="IPR001368">
    <property type="entry name" value="TNFR/NGFR_Cys_rich_reg"/>
</dbReference>
<comment type="subcellular location">
    <subcellularLocation>
        <location evidence="1">Secreted</location>
    </subcellularLocation>
</comment>
<keyword evidence="5 8" id="KW-1015">Disulfide bond</keyword>
<comment type="caution">
    <text evidence="8">Lacks conserved residue(s) required for the propagation of feature annotation.</text>
</comment>
<dbReference type="GO" id="GO:0005615">
    <property type="term" value="C:extracellular space"/>
    <property type="evidence" value="ECO:0000318"/>
    <property type="project" value="GO_Central"/>
</dbReference>
<dbReference type="PROSITE" id="PS50050">
    <property type="entry name" value="TNFR_NGFR_2"/>
    <property type="match status" value="3"/>
</dbReference>
<evidence type="ECO:0000256" key="7">
    <source>
        <dbReference type="ARBA" id="ARBA00038198"/>
    </source>
</evidence>
<feature type="domain" description="TNFR-Cys" evidence="10">
    <location>
        <begin position="327"/>
        <end position="371"/>
    </location>
</feature>
<gene>
    <name evidence="12" type="ORF">MONBRDRAFT_22872</name>
</gene>
<dbReference type="SUPFAM" id="SSF49842">
    <property type="entry name" value="TNF-like"/>
    <property type="match status" value="1"/>
</dbReference>
<dbReference type="Pfam" id="PF00020">
    <property type="entry name" value="TNFR_c6"/>
    <property type="match status" value="2"/>
</dbReference>
<organism evidence="12 13">
    <name type="scientific">Monosiga brevicollis</name>
    <name type="common">Choanoflagellate</name>
    <dbReference type="NCBI Taxonomy" id="81824"/>
    <lineage>
        <taxon>Eukaryota</taxon>
        <taxon>Choanoflagellata</taxon>
        <taxon>Craspedida</taxon>
        <taxon>Salpingoecidae</taxon>
        <taxon>Monosiga</taxon>
    </lineage>
</organism>
<dbReference type="GeneID" id="5888535"/>
<keyword evidence="4 9" id="KW-0732">Signal</keyword>
<evidence type="ECO:0000256" key="4">
    <source>
        <dbReference type="ARBA" id="ARBA00022729"/>
    </source>
</evidence>
<feature type="repeat" description="TNFR-Cys" evidence="8">
    <location>
        <begin position="283"/>
        <end position="322"/>
    </location>
</feature>
<evidence type="ECO:0008006" key="14">
    <source>
        <dbReference type="Google" id="ProtNLM"/>
    </source>
</evidence>
<evidence type="ECO:0000256" key="6">
    <source>
        <dbReference type="ARBA" id="ARBA00023180"/>
    </source>
</evidence>
<dbReference type="InterPro" id="IPR008983">
    <property type="entry name" value="Tumour_necrosis_fac-like_dom"/>
</dbReference>
<evidence type="ECO:0000313" key="12">
    <source>
        <dbReference type="EMBL" id="EDQ91752.1"/>
    </source>
</evidence>
<evidence type="ECO:0000256" key="2">
    <source>
        <dbReference type="ARBA" id="ARBA00022525"/>
    </source>
</evidence>
<dbReference type="FunFam" id="2.60.120.40:FF:000046">
    <property type="entry name" value="Predicted protein"/>
    <property type="match status" value="1"/>
</dbReference>
<evidence type="ECO:0000256" key="8">
    <source>
        <dbReference type="PROSITE-ProRule" id="PRU00206"/>
    </source>
</evidence>
<keyword evidence="13" id="KW-1185">Reference proteome</keyword>
<evidence type="ECO:0000259" key="10">
    <source>
        <dbReference type="PROSITE" id="PS50050"/>
    </source>
</evidence>
<dbReference type="RefSeq" id="XP_001743038.1">
    <property type="nucleotide sequence ID" value="XM_001742986.1"/>
</dbReference>
<feature type="repeat" description="TNFR-Cys" evidence="8">
    <location>
        <begin position="327"/>
        <end position="371"/>
    </location>
</feature>
<feature type="disulfide bond" evidence="8">
    <location>
        <begin position="353"/>
        <end position="371"/>
    </location>
</feature>
<keyword evidence="6" id="KW-0325">Glycoprotein</keyword>
<reference evidence="12 13" key="1">
    <citation type="journal article" date="2008" name="Nature">
        <title>The genome of the choanoflagellate Monosiga brevicollis and the origin of metazoans.</title>
        <authorList>
            <consortium name="JGI Sequencing"/>
            <person name="King N."/>
            <person name="Westbrook M.J."/>
            <person name="Young S.L."/>
            <person name="Kuo A."/>
            <person name="Abedin M."/>
            <person name="Chapman J."/>
            <person name="Fairclough S."/>
            <person name="Hellsten U."/>
            <person name="Isogai Y."/>
            <person name="Letunic I."/>
            <person name="Marr M."/>
            <person name="Pincus D."/>
            <person name="Putnam N."/>
            <person name="Rokas A."/>
            <person name="Wright K.J."/>
            <person name="Zuzow R."/>
            <person name="Dirks W."/>
            <person name="Good M."/>
            <person name="Goodstein D."/>
            <person name="Lemons D."/>
            <person name="Li W."/>
            <person name="Lyons J.B."/>
            <person name="Morris A."/>
            <person name="Nichols S."/>
            <person name="Richter D.J."/>
            <person name="Salamov A."/>
            <person name="Bork P."/>
            <person name="Lim W.A."/>
            <person name="Manning G."/>
            <person name="Miller W.T."/>
            <person name="McGinnis W."/>
            <person name="Shapiro H."/>
            <person name="Tjian R."/>
            <person name="Grigoriev I.V."/>
            <person name="Rokhsar D."/>
        </authorList>
    </citation>
    <scope>NUCLEOTIDE SEQUENCE [LARGE SCALE GENOMIC DNA]</scope>
    <source>
        <strain evidence="13">MX1 / ATCC 50154</strain>
    </source>
</reference>
<keyword evidence="2" id="KW-0964">Secreted</keyword>
<dbReference type="PROSITE" id="PS50871">
    <property type="entry name" value="C1Q"/>
    <property type="match status" value="1"/>
</dbReference>
<dbReference type="EMBL" id="CH991544">
    <property type="protein sequence ID" value="EDQ91752.1"/>
    <property type="molecule type" value="Genomic_DNA"/>
</dbReference>
<feature type="disulfide bond" evidence="8">
    <location>
        <begin position="301"/>
        <end position="314"/>
    </location>
</feature>
<feature type="disulfide bond" evidence="8">
    <location>
        <begin position="350"/>
        <end position="363"/>
    </location>
</feature>
<evidence type="ECO:0000313" key="13">
    <source>
        <dbReference type="Proteomes" id="UP000001357"/>
    </source>
</evidence>
<dbReference type="Proteomes" id="UP000001357">
    <property type="component" value="Unassembled WGS sequence"/>
</dbReference>
<feature type="domain" description="C1q" evidence="11">
    <location>
        <begin position="739"/>
        <end position="894"/>
    </location>
</feature>
<evidence type="ECO:0000256" key="1">
    <source>
        <dbReference type="ARBA" id="ARBA00004613"/>
    </source>
</evidence>
<evidence type="ECO:0000256" key="3">
    <source>
        <dbReference type="ARBA" id="ARBA00022702"/>
    </source>
</evidence>
<evidence type="ECO:0000256" key="5">
    <source>
        <dbReference type="ARBA" id="ARBA00023157"/>
    </source>
</evidence>
<dbReference type="InterPro" id="IPR001073">
    <property type="entry name" value="C1q_dom"/>
</dbReference>
<dbReference type="InterPro" id="IPR052136">
    <property type="entry name" value="Adipolin/Erythroferrone-rel"/>
</dbReference>
<dbReference type="SMART" id="SM00208">
    <property type="entry name" value="TNFR"/>
    <property type="match status" value="3"/>
</dbReference>